<sequence>LLRVPITGIVGIDAATKRHAANPTICQSRETLPAIDDTLTPFLEGFKTFDWPKYLDEVDWSNFRGGS</sequence>
<protein>
    <submittedName>
        <fullName evidence="1">Uncharacterized protein</fullName>
    </submittedName>
</protein>
<comment type="caution">
    <text evidence="1">The sequence shown here is derived from an EMBL/GenBank/DDBJ whole genome shotgun (WGS) entry which is preliminary data.</text>
</comment>
<reference evidence="1" key="1">
    <citation type="submission" date="2021-12" db="EMBL/GenBank/DDBJ databases">
        <title>Black yeast isolated from Biological Soil Crust.</title>
        <authorList>
            <person name="Kurbessoian T."/>
        </authorList>
    </citation>
    <scope>NUCLEOTIDE SEQUENCE</scope>
    <source>
        <strain evidence="1">CCFEE 5208</strain>
    </source>
</reference>
<evidence type="ECO:0000313" key="2">
    <source>
        <dbReference type="Proteomes" id="UP001168146"/>
    </source>
</evidence>
<evidence type="ECO:0000313" key="1">
    <source>
        <dbReference type="EMBL" id="KAK0304460.1"/>
    </source>
</evidence>
<organism evidence="1 2">
    <name type="scientific">Friedmanniomyces endolithicus</name>
    <dbReference type="NCBI Taxonomy" id="329885"/>
    <lineage>
        <taxon>Eukaryota</taxon>
        <taxon>Fungi</taxon>
        <taxon>Dikarya</taxon>
        <taxon>Ascomycota</taxon>
        <taxon>Pezizomycotina</taxon>
        <taxon>Dothideomycetes</taxon>
        <taxon>Dothideomycetidae</taxon>
        <taxon>Mycosphaerellales</taxon>
        <taxon>Teratosphaeriaceae</taxon>
        <taxon>Friedmanniomyces</taxon>
    </lineage>
</organism>
<dbReference type="Proteomes" id="UP001168146">
    <property type="component" value="Unassembled WGS sequence"/>
</dbReference>
<dbReference type="EMBL" id="JASUXU010000129">
    <property type="protein sequence ID" value="KAK0304460.1"/>
    <property type="molecule type" value="Genomic_DNA"/>
</dbReference>
<proteinExistence type="predicted"/>
<feature type="non-terminal residue" evidence="1">
    <location>
        <position position="1"/>
    </location>
</feature>
<accession>A0AAN6J010</accession>
<name>A0AAN6J010_9PEZI</name>
<gene>
    <name evidence="1" type="ORF">LTR82_017209</name>
</gene>
<dbReference type="AlphaFoldDB" id="A0AAN6J010"/>